<feature type="chain" id="PRO_5047299662" evidence="1">
    <location>
        <begin position="27"/>
        <end position="182"/>
    </location>
</feature>
<comment type="caution">
    <text evidence="2">The sequence shown here is derived from an EMBL/GenBank/DDBJ whole genome shotgun (WGS) entry which is preliminary data.</text>
</comment>
<dbReference type="InterPro" id="IPR024006">
    <property type="entry name" value="Alt_signal_exp_actinobact"/>
</dbReference>
<sequence length="182" mass="18248">MKKSTKGAIAAAAAAVLLLGGGTTLAYWTASVDIAGGTITAGELKLTPGTCTDWTYAGGTANSGTVTNWVPGDVVTKSCDYTIVAKGDNLAAKLTAPATLTLNGTAPATGQATVDTTYTVGTAAIVDGELVTDGDDGKKLTATFTVTFPYGDATAINANATQSWAATLNNLNVTLTQQNPNP</sequence>
<dbReference type="NCBIfam" id="TIGR04088">
    <property type="entry name" value="cognate_SipW"/>
    <property type="match status" value="1"/>
</dbReference>
<dbReference type="EMBL" id="JBBDGN010000001">
    <property type="protein sequence ID" value="MEJ1090367.1"/>
    <property type="molecule type" value="Genomic_DNA"/>
</dbReference>
<feature type="signal peptide" evidence="1">
    <location>
        <begin position="1"/>
        <end position="26"/>
    </location>
</feature>
<dbReference type="RefSeq" id="WP_337316668.1">
    <property type="nucleotide sequence ID" value="NZ_JBBDGN010000001.1"/>
</dbReference>
<accession>A0ABU8LGA5</accession>
<name>A0ABU8LGA5_9MICO</name>
<dbReference type="InterPro" id="IPR023833">
    <property type="entry name" value="Signal_pept_SipW-depend-type"/>
</dbReference>
<evidence type="ECO:0000313" key="3">
    <source>
        <dbReference type="Proteomes" id="UP001366085"/>
    </source>
</evidence>
<evidence type="ECO:0000256" key="1">
    <source>
        <dbReference type="SAM" id="SignalP"/>
    </source>
</evidence>
<gene>
    <name evidence="2" type="ORF">WDU93_01580</name>
</gene>
<organism evidence="2 3">
    <name type="scientific">Microbacterium istanbulense</name>
    <dbReference type="NCBI Taxonomy" id="3122049"/>
    <lineage>
        <taxon>Bacteria</taxon>
        <taxon>Bacillati</taxon>
        <taxon>Actinomycetota</taxon>
        <taxon>Actinomycetes</taxon>
        <taxon>Micrococcales</taxon>
        <taxon>Microbacteriaceae</taxon>
        <taxon>Microbacterium</taxon>
    </lineage>
</organism>
<evidence type="ECO:0000313" key="2">
    <source>
        <dbReference type="EMBL" id="MEJ1090367.1"/>
    </source>
</evidence>
<reference evidence="2 3" key="1">
    <citation type="submission" date="2024-02" db="EMBL/GenBank/DDBJ databases">
        <authorList>
            <person name="Saticioglu I.B."/>
        </authorList>
    </citation>
    <scope>NUCLEOTIDE SEQUENCE [LARGE SCALE GENOMIC DNA]</scope>
    <source>
        <strain evidence="2 3">Mu-43</strain>
    </source>
</reference>
<dbReference type="Proteomes" id="UP001366085">
    <property type="component" value="Unassembled WGS sequence"/>
</dbReference>
<keyword evidence="1" id="KW-0732">Signal</keyword>
<keyword evidence="3" id="KW-1185">Reference proteome</keyword>
<protein>
    <submittedName>
        <fullName evidence="2">Alternate-type signal peptide domain-containing protein</fullName>
    </submittedName>
</protein>
<proteinExistence type="predicted"/>
<dbReference type="NCBIfam" id="TIGR04089">
    <property type="entry name" value="exp_by_SipW_III"/>
    <property type="match status" value="1"/>
</dbReference>